<dbReference type="EMBL" id="MU001638">
    <property type="protein sequence ID" value="KAF2481431.1"/>
    <property type="molecule type" value="Genomic_DNA"/>
</dbReference>
<proteinExistence type="predicted"/>
<dbReference type="RefSeq" id="XP_033588001.1">
    <property type="nucleotide sequence ID" value="XM_033729985.1"/>
</dbReference>
<evidence type="ECO:0000313" key="3">
    <source>
        <dbReference type="Proteomes" id="UP000799767"/>
    </source>
</evidence>
<feature type="compositionally biased region" description="Polar residues" evidence="1">
    <location>
        <begin position="154"/>
        <end position="170"/>
    </location>
</feature>
<evidence type="ECO:0000313" key="2">
    <source>
        <dbReference type="EMBL" id="KAF2481431.1"/>
    </source>
</evidence>
<dbReference type="AlphaFoldDB" id="A0A6A6PP13"/>
<protein>
    <submittedName>
        <fullName evidence="2">Uncharacterized protein</fullName>
    </submittedName>
</protein>
<organism evidence="2 3">
    <name type="scientific">Neohortaea acidophila</name>
    <dbReference type="NCBI Taxonomy" id="245834"/>
    <lineage>
        <taxon>Eukaryota</taxon>
        <taxon>Fungi</taxon>
        <taxon>Dikarya</taxon>
        <taxon>Ascomycota</taxon>
        <taxon>Pezizomycotina</taxon>
        <taxon>Dothideomycetes</taxon>
        <taxon>Dothideomycetidae</taxon>
        <taxon>Mycosphaerellales</taxon>
        <taxon>Teratosphaeriaceae</taxon>
        <taxon>Neohortaea</taxon>
    </lineage>
</organism>
<feature type="region of interest" description="Disordered" evidence="1">
    <location>
        <begin position="105"/>
        <end position="173"/>
    </location>
</feature>
<name>A0A6A6PP13_9PEZI</name>
<reference evidence="2" key="1">
    <citation type="journal article" date="2020" name="Stud. Mycol.">
        <title>101 Dothideomycetes genomes: a test case for predicting lifestyles and emergence of pathogens.</title>
        <authorList>
            <person name="Haridas S."/>
            <person name="Albert R."/>
            <person name="Binder M."/>
            <person name="Bloem J."/>
            <person name="Labutti K."/>
            <person name="Salamov A."/>
            <person name="Andreopoulos B."/>
            <person name="Baker S."/>
            <person name="Barry K."/>
            <person name="Bills G."/>
            <person name="Bluhm B."/>
            <person name="Cannon C."/>
            <person name="Castanera R."/>
            <person name="Culley D."/>
            <person name="Daum C."/>
            <person name="Ezra D."/>
            <person name="Gonzalez J."/>
            <person name="Henrissat B."/>
            <person name="Kuo A."/>
            <person name="Liang C."/>
            <person name="Lipzen A."/>
            <person name="Lutzoni F."/>
            <person name="Magnuson J."/>
            <person name="Mondo S."/>
            <person name="Nolan M."/>
            <person name="Ohm R."/>
            <person name="Pangilinan J."/>
            <person name="Park H.-J."/>
            <person name="Ramirez L."/>
            <person name="Alfaro M."/>
            <person name="Sun H."/>
            <person name="Tritt A."/>
            <person name="Yoshinaga Y."/>
            <person name="Zwiers L.-H."/>
            <person name="Turgeon B."/>
            <person name="Goodwin S."/>
            <person name="Spatafora J."/>
            <person name="Crous P."/>
            <person name="Grigoriev I."/>
        </authorList>
    </citation>
    <scope>NUCLEOTIDE SEQUENCE</scope>
    <source>
        <strain evidence="2">CBS 113389</strain>
    </source>
</reference>
<evidence type="ECO:0000256" key="1">
    <source>
        <dbReference type="SAM" id="MobiDB-lite"/>
    </source>
</evidence>
<gene>
    <name evidence="2" type="ORF">BDY17DRAFT_188625</name>
</gene>
<accession>A0A6A6PP13</accession>
<sequence>MHSTISSLSFFLLRPFVDFPLLYHDLLPGQSTCILGSMSSVRNWIAGWFETSTEPQQTPSPPTSPVVRSIRPIPQRSGLRHAPAVPASKAAGAVLATHTPKAPATLVPAKRVAPESLDNGPNKRIRQPGGTDSQIPRPDVRQPFAARTRHDSSDNTPGVSDGNARQTITPDNAGEAVTLTYPTDHGPFQGEVPMDGTDPQLEGKIRSGGLHHARLQDSSHALRKKVTAYLNTKRDDNPAPSTGSDNIVRKRKFPWDVEQTTSSKKRARVAEDRRLLTAKRQITPPRDGKQQLRLGGLWSRESWKCSGPRGLDLLIRK</sequence>
<dbReference type="GeneID" id="54470987"/>
<keyword evidence="3" id="KW-1185">Reference proteome</keyword>
<dbReference type="Proteomes" id="UP000799767">
    <property type="component" value="Unassembled WGS sequence"/>
</dbReference>